<dbReference type="GO" id="GO:0003676">
    <property type="term" value="F:nucleic acid binding"/>
    <property type="evidence" value="ECO:0007669"/>
    <property type="project" value="InterPro"/>
</dbReference>
<dbReference type="InterPro" id="IPR036397">
    <property type="entry name" value="RNaseH_sf"/>
</dbReference>
<name>A0A371G0Z0_MUCPR</name>
<evidence type="ECO:0000313" key="2">
    <source>
        <dbReference type="Proteomes" id="UP000257109"/>
    </source>
</evidence>
<dbReference type="AlphaFoldDB" id="A0A371G0Z0"/>
<keyword evidence="2" id="KW-1185">Reference proteome</keyword>
<feature type="non-terminal residue" evidence="1">
    <location>
        <position position="1"/>
    </location>
</feature>
<sequence>MPKIRRSTQITARVAALYYIILPVLQVRHGYHRRFPNSTRTNEMPDHGGGLFHKVDRSRTGCYHLDRKNQMFLVEENNSSVQSAIRNTLGQWDTICFPLFTSVEHPQSNGQAKTANKIILRGLRRRLEEVKGRWVKELSQVL</sequence>
<evidence type="ECO:0008006" key="3">
    <source>
        <dbReference type="Google" id="ProtNLM"/>
    </source>
</evidence>
<dbReference type="OrthoDB" id="1739513at2759"/>
<dbReference type="Proteomes" id="UP000257109">
    <property type="component" value="Unassembled WGS sequence"/>
</dbReference>
<protein>
    <recommendedName>
        <fullName evidence="3">Integrase catalytic domain-containing protein</fullName>
    </recommendedName>
</protein>
<reference evidence="1" key="1">
    <citation type="submission" date="2018-05" db="EMBL/GenBank/DDBJ databases">
        <title>Draft genome of Mucuna pruriens seed.</title>
        <authorList>
            <person name="Nnadi N.E."/>
            <person name="Vos R."/>
            <person name="Hasami M.H."/>
            <person name="Devisetty U.K."/>
            <person name="Aguiy J.C."/>
        </authorList>
    </citation>
    <scope>NUCLEOTIDE SEQUENCE [LARGE SCALE GENOMIC DNA]</scope>
    <source>
        <strain evidence="1">JCA_2017</strain>
    </source>
</reference>
<accession>A0A371G0Z0</accession>
<comment type="caution">
    <text evidence="1">The sequence shown here is derived from an EMBL/GenBank/DDBJ whole genome shotgun (WGS) entry which is preliminary data.</text>
</comment>
<gene>
    <name evidence="1" type="ORF">CR513_35039</name>
</gene>
<dbReference type="Gene3D" id="3.30.420.10">
    <property type="entry name" value="Ribonuclease H-like superfamily/Ribonuclease H"/>
    <property type="match status" value="1"/>
</dbReference>
<dbReference type="EMBL" id="QJKJ01007188">
    <property type="protein sequence ID" value="RDX83983.1"/>
    <property type="molecule type" value="Genomic_DNA"/>
</dbReference>
<evidence type="ECO:0000313" key="1">
    <source>
        <dbReference type="EMBL" id="RDX83983.1"/>
    </source>
</evidence>
<proteinExistence type="predicted"/>
<organism evidence="1 2">
    <name type="scientific">Mucuna pruriens</name>
    <name type="common">Velvet bean</name>
    <name type="synonym">Dolichos pruriens</name>
    <dbReference type="NCBI Taxonomy" id="157652"/>
    <lineage>
        <taxon>Eukaryota</taxon>
        <taxon>Viridiplantae</taxon>
        <taxon>Streptophyta</taxon>
        <taxon>Embryophyta</taxon>
        <taxon>Tracheophyta</taxon>
        <taxon>Spermatophyta</taxon>
        <taxon>Magnoliopsida</taxon>
        <taxon>eudicotyledons</taxon>
        <taxon>Gunneridae</taxon>
        <taxon>Pentapetalae</taxon>
        <taxon>rosids</taxon>
        <taxon>fabids</taxon>
        <taxon>Fabales</taxon>
        <taxon>Fabaceae</taxon>
        <taxon>Papilionoideae</taxon>
        <taxon>50 kb inversion clade</taxon>
        <taxon>NPAAA clade</taxon>
        <taxon>indigoferoid/millettioid clade</taxon>
        <taxon>Phaseoleae</taxon>
        <taxon>Mucuna</taxon>
    </lineage>
</organism>